<evidence type="ECO:0000256" key="1">
    <source>
        <dbReference type="SAM" id="MobiDB-lite"/>
    </source>
</evidence>
<proteinExistence type="predicted"/>
<protein>
    <submittedName>
        <fullName evidence="2">Uncharacterized protein</fullName>
    </submittedName>
</protein>
<keyword evidence="3" id="KW-1185">Reference proteome</keyword>
<reference evidence="2" key="1">
    <citation type="submission" date="2020-03" db="EMBL/GenBank/DDBJ databases">
        <authorList>
            <person name="Weist P."/>
        </authorList>
    </citation>
    <scope>NUCLEOTIDE SEQUENCE</scope>
</reference>
<dbReference type="AlphaFoldDB" id="A0A9N7UKZ6"/>
<accession>A0A9N7UKZ6</accession>
<sequence>MQSGGFALLSPPSPPALLGASGPLHTFPMLRESHLQSVTSPRREKRHQSKGKATETQHSPWERFISCDRGGTVLPALKVTAQPPKTLRPHNHHLSHSHAANRLLYLKDHCLWGKEREVWERHVQRTLERLR</sequence>
<evidence type="ECO:0000313" key="2">
    <source>
        <dbReference type="EMBL" id="CAB1432382.1"/>
    </source>
</evidence>
<organism evidence="2 3">
    <name type="scientific">Pleuronectes platessa</name>
    <name type="common">European plaice</name>
    <dbReference type="NCBI Taxonomy" id="8262"/>
    <lineage>
        <taxon>Eukaryota</taxon>
        <taxon>Metazoa</taxon>
        <taxon>Chordata</taxon>
        <taxon>Craniata</taxon>
        <taxon>Vertebrata</taxon>
        <taxon>Euteleostomi</taxon>
        <taxon>Actinopterygii</taxon>
        <taxon>Neopterygii</taxon>
        <taxon>Teleostei</taxon>
        <taxon>Neoteleostei</taxon>
        <taxon>Acanthomorphata</taxon>
        <taxon>Carangaria</taxon>
        <taxon>Pleuronectiformes</taxon>
        <taxon>Pleuronectoidei</taxon>
        <taxon>Pleuronectidae</taxon>
        <taxon>Pleuronectes</taxon>
    </lineage>
</organism>
<feature type="compositionally biased region" description="Low complexity" evidence="1">
    <location>
        <begin position="1"/>
        <end position="24"/>
    </location>
</feature>
<dbReference type="Proteomes" id="UP001153269">
    <property type="component" value="Unassembled WGS sequence"/>
</dbReference>
<evidence type="ECO:0000313" key="3">
    <source>
        <dbReference type="Proteomes" id="UP001153269"/>
    </source>
</evidence>
<gene>
    <name evidence="2" type="ORF">PLEPLA_LOCUS20445</name>
</gene>
<dbReference type="EMBL" id="CADEAL010001435">
    <property type="protein sequence ID" value="CAB1432382.1"/>
    <property type="molecule type" value="Genomic_DNA"/>
</dbReference>
<comment type="caution">
    <text evidence="2">The sequence shown here is derived from an EMBL/GenBank/DDBJ whole genome shotgun (WGS) entry which is preliminary data.</text>
</comment>
<feature type="region of interest" description="Disordered" evidence="1">
    <location>
        <begin position="1"/>
        <end position="61"/>
    </location>
</feature>
<name>A0A9N7UKZ6_PLEPL</name>